<gene>
    <name evidence="2" type="ORF">E2C01_092437</name>
</gene>
<organism evidence="2 3">
    <name type="scientific">Portunus trituberculatus</name>
    <name type="common">Swimming crab</name>
    <name type="synonym">Neptunus trituberculatus</name>
    <dbReference type="NCBI Taxonomy" id="210409"/>
    <lineage>
        <taxon>Eukaryota</taxon>
        <taxon>Metazoa</taxon>
        <taxon>Ecdysozoa</taxon>
        <taxon>Arthropoda</taxon>
        <taxon>Crustacea</taxon>
        <taxon>Multicrustacea</taxon>
        <taxon>Malacostraca</taxon>
        <taxon>Eumalacostraca</taxon>
        <taxon>Eucarida</taxon>
        <taxon>Decapoda</taxon>
        <taxon>Pleocyemata</taxon>
        <taxon>Brachyura</taxon>
        <taxon>Eubrachyura</taxon>
        <taxon>Portunoidea</taxon>
        <taxon>Portunidae</taxon>
        <taxon>Portuninae</taxon>
        <taxon>Portunus</taxon>
    </lineage>
</organism>
<keyword evidence="3" id="KW-1185">Reference proteome</keyword>
<comment type="caution">
    <text evidence="2">The sequence shown here is derived from an EMBL/GenBank/DDBJ whole genome shotgun (WGS) entry which is preliminary data.</text>
</comment>
<reference evidence="2 3" key="1">
    <citation type="submission" date="2019-05" db="EMBL/GenBank/DDBJ databases">
        <title>Another draft genome of Portunus trituberculatus and its Hox gene families provides insights of decapod evolution.</title>
        <authorList>
            <person name="Jeong J.-H."/>
            <person name="Song I."/>
            <person name="Kim S."/>
            <person name="Choi T."/>
            <person name="Kim D."/>
            <person name="Ryu S."/>
            <person name="Kim W."/>
        </authorList>
    </citation>
    <scope>NUCLEOTIDE SEQUENCE [LARGE SCALE GENOMIC DNA]</scope>
    <source>
        <tissue evidence="2">Muscle</tissue>
    </source>
</reference>
<protein>
    <submittedName>
        <fullName evidence="2">Uncharacterized protein</fullName>
    </submittedName>
</protein>
<proteinExistence type="predicted"/>
<evidence type="ECO:0000313" key="3">
    <source>
        <dbReference type="Proteomes" id="UP000324222"/>
    </source>
</evidence>
<feature type="chain" id="PRO_5022729610" evidence="1">
    <location>
        <begin position="21"/>
        <end position="178"/>
    </location>
</feature>
<keyword evidence="1" id="KW-0732">Signal</keyword>
<dbReference type="AlphaFoldDB" id="A0A5B7JRR1"/>
<name>A0A5B7JRR1_PORTR</name>
<feature type="signal peptide" evidence="1">
    <location>
        <begin position="1"/>
        <end position="20"/>
    </location>
</feature>
<sequence>MACRCLLLMATASLSVTVTAVSAAARTQPAMPPAHRWALHHLFPRPHTLSGESVLRLDAGESLGVPTTIHILYVLSVVMVSEGSKYVSFPDMVSAMVTKEVEGRLARNTTSLTAAPSLLVQGAVQSATNPPPGLSARQSVKSLLADVPVGGNREQERPGNELGLDQAVLPHDPWREML</sequence>
<dbReference type="Proteomes" id="UP000324222">
    <property type="component" value="Unassembled WGS sequence"/>
</dbReference>
<evidence type="ECO:0000313" key="2">
    <source>
        <dbReference type="EMBL" id="MPC97143.1"/>
    </source>
</evidence>
<accession>A0A5B7JRR1</accession>
<evidence type="ECO:0000256" key="1">
    <source>
        <dbReference type="SAM" id="SignalP"/>
    </source>
</evidence>
<dbReference type="EMBL" id="VSRR010108766">
    <property type="protein sequence ID" value="MPC97143.1"/>
    <property type="molecule type" value="Genomic_DNA"/>
</dbReference>